<keyword evidence="2" id="KW-0472">Membrane</keyword>
<dbReference type="Proteomes" id="UP001165121">
    <property type="component" value="Unassembled WGS sequence"/>
</dbReference>
<feature type="transmembrane region" description="Helical" evidence="2">
    <location>
        <begin position="59"/>
        <end position="82"/>
    </location>
</feature>
<dbReference type="GO" id="GO:0004674">
    <property type="term" value="F:protein serine/threonine kinase activity"/>
    <property type="evidence" value="ECO:0007669"/>
    <property type="project" value="TreeGrafter"/>
</dbReference>
<feature type="region of interest" description="Disordered" evidence="1">
    <location>
        <begin position="576"/>
        <end position="614"/>
    </location>
</feature>
<dbReference type="PROSITE" id="PS00108">
    <property type="entry name" value="PROTEIN_KINASE_ST"/>
    <property type="match status" value="1"/>
</dbReference>
<dbReference type="PROSITE" id="PS50011">
    <property type="entry name" value="PROTEIN_KINASE_DOM"/>
    <property type="match status" value="1"/>
</dbReference>
<reference evidence="4" key="1">
    <citation type="submission" date="2023-04" db="EMBL/GenBank/DDBJ databases">
        <title>Phytophthora fragariaefolia NBRC 109709.</title>
        <authorList>
            <person name="Ichikawa N."/>
            <person name="Sato H."/>
            <person name="Tonouchi N."/>
        </authorList>
    </citation>
    <scope>NUCLEOTIDE SEQUENCE</scope>
    <source>
        <strain evidence="4">NBRC 109709</strain>
    </source>
</reference>
<dbReference type="InterPro" id="IPR051681">
    <property type="entry name" value="Ser/Thr_Kinases-Pseudokinases"/>
</dbReference>
<proteinExistence type="predicted"/>
<dbReference type="CDD" id="cd13999">
    <property type="entry name" value="STKc_MAP3K-like"/>
    <property type="match status" value="1"/>
</dbReference>
<dbReference type="Pfam" id="PF07714">
    <property type="entry name" value="PK_Tyr_Ser-Thr"/>
    <property type="match status" value="1"/>
</dbReference>
<dbReference type="EMBL" id="BSXT01018946">
    <property type="protein sequence ID" value="GMG16643.1"/>
    <property type="molecule type" value="Genomic_DNA"/>
</dbReference>
<dbReference type="InterPro" id="IPR011009">
    <property type="entry name" value="Kinase-like_dom_sf"/>
</dbReference>
<dbReference type="SUPFAM" id="SSF56112">
    <property type="entry name" value="Protein kinase-like (PK-like)"/>
    <property type="match status" value="1"/>
</dbReference>
<organism evidence="4 5">
    <name type="scientific">Phytophthora fragariaefolia</name>
    <dbReference type="NCBI Taxonomy" id="1490495"/>
    <lineage>
        <taxon>Eukaryota</taxon>
        <taxon>Sar</taxon>
        <taxon>Stramenopiles</taxon>
        <taxon>Oomycota</taxon>
        <taxon>Peronosporomycetes</taxon>
        <taxon>Peronosporales</taxon>
        <taxon>Peronosporaceae</taxon>
        <taxon>Phytophthora</taxon>
    </lineage>
</organism>
<gene>
    <name evidence="4" type="ORF">Pfra01_002984500</name>
</gene>
<name>A0A9W6YP27_9STRA</name>
<evidence type="ECO:0000256" key="2">
    <source>
        <dbReference type="SAM" id="Phobius"/>
    </source>
</evidence>
<feature type="compositionally biased region" description="Low complexity" evidence="1">
    <location>
        <begin position="641"/>
        <end position="665"/>
    </location>
</feature>
<feature type="domain" description="Protein kinase" evidence="3">
    <location>
        <begin position="196"/>
        <end position="484"/>
    </location>
</feature>
<dbReference type="GO" id="GO:0005524">
    <property type="term" value="F:ATP binding"/>
    <property type="evidence" value="ECO:0007669"/>
    <property type="project" value="InterPro"/>
</dbReference>
<dbReference type="SMART" id="SM00220">
    <property type="entry name" value="S_TKc"/>
    <property type="match status" value="1"/>
</dbReference>
<accession>A0A9W6YP27</accession>
<evidence type="ECO:0000313" key="5">
    <source>
        <dbReference type="Proteomes" id="UP001165121"/>
    </source>
</evidence>
<feature type="compositionally biased region" description="Basic residues" evidence="1">
    <location>
        <begin position="666"/>
        <end position="675"/>
    </location>
</feature>
<keyword evidence="2" id="KW-1133">Transmembrane helix</keyword>
<feature type="compositionally biased region" description="Basic residues" evidence="1">
    <location>
        <begin position="584"/>
        <end position="594"/>
    </location>
</feature>
<keyword evidence="5" id="KW-1185">Reference proteome</keyword>
<protein>
    <submittedName>
        <fullName evidence="4">Unnamed protein product</fullName>
    </submittedName>
</protein>
<keyword evidence="2" id="KW-0812">Transmembrane</keyword>
<comment type="caution">
    <text evidence="4">The sequence shown here is derived from an EMBL/GenBank/DDBJ whole genome shotgun (WGS) entry which is preliminary data.</text>
</comment>
<dbReference type="InterPro" id="IPR008271">
    <property type="entry name" value="Ser/Thr_kinase_AS"/>
</dbReference>
<evidence type="ECO:0000256" key="1">
    <source>
        <dbReference type="SAM" id="MobiDB-lite"/>
    </source>
</evidence>
<feature type="region of interest" description="Disordered" evidence="1">
    <location>
        <begin position="163"/>
        <end position="183"/>
    </location>
</feature>
<feature type="compositionally biased region" description="Low complexity" evidence="1">
    <location>
        <begin position="599"/>
        <end position="614"/>
    </location>
</feature>
<feature type="region of interest" description="Disordered" evidence="1">
    <location>
        <begin position="641"/>
        <end position="705"/>
    </location>
</feature>
<evidence type="ECO:0000313" key="4">
    <source>
        <dbReference type="EMBL" id="GMG16643.1"/>
    </source>
</evidence>
<dbReference type="OrthoDB" id="122279at2759"/>
<feature type="transmembrane region" description="Helical" evidence="2">
    <location>
        <begin position="27"/>
        <end position="47"/>
    </location>
</feature>
<dbReference type="PANTHER" id="PTHR44329">
    <property type="entry name" value="SERINE/THREONINE-PROTEIN KINASE TNNI3K-RELATED"/>
    <property type="match status" value="1"/>
</dbReference>
<feature type="compositionally biased region" description="Gly residues" evidence="1">
    <location>
        <begin position="163"/>
        <end position="177"/>
    </location>
</feature>
<dbReference type="InterPro" id="IPR001245">
    <property type="entry name" value="Ser-Thr/Tyr_kinase_cat_dom"/>
</dbReference>
<dbReference type="Gene3D" id="1.10.510.10">
    <property type="entry name" value="Transferase(Phosphotransferase) domain 1"/>
    <property type="match status" value="1"/>
</dbReference>
<dbReference type="InterPro" id="IPR000719">
    <property type="entry name" value="Prot_kinase_dom"/>
</dbReference>
<evidence type="ECO:0000259" key="3">
    <source>
        <dbReference type="PROSITE" id="PS50011"/>
    </source>
</evidence>
<feature type="region of interest" description="Disordered" evidence="1">
    <location>
        <begin position="530"/>
        <end position="552"/>
    </location>
</feature>
<dbReference type="AlphaFoldDB" id="A0A9W6YP27"/>
<sequence length="712" mass="77901">MVVVFYWVLELYSSYYATKGFVNAAKIIWKVMAVGCFLIITFCWLAFARRWRRQERRKGAYVVSKLASYTLAFFVFVGPIVITDLALGLHSSGEVMDTCSVVLAMWPFVNAVIYLTRPTLCLRFFQAKSKGKQRGQHEAGDGQHANGLNRLASRRFMSGGGNGSAGTANGMGTGNTGDGTIPKLLMSPSHHELKGLEIGDKIGEGVAVVYLGKWRGANVAVKMKAVLAALENAADIAEFQQACNEEIQAEAEVMRGLCHPNIVLFMEAGFYRGSICIISEYCARGSLRDVLKQSPDVKNLNWPTKLRLALGISHGIQYLHNANPPMIHRDLKSPNVLVDDSWHAKIADFGTLRFSEIVSSAAQLQASQVKVRSSAMTPVVEMTGLVGTTRWMAPEVMRGERIYTSKVDIYSLALILWELIEGNLPFENTRWNHEVEDFVLKGVRPNIRSDMCPLRWKLLIVTCWQADPRERPTIQQVINSLQRIGREEVWDPTGPRFTGVSQLGMSMSSSMSQSMSSSYLDSPTSMGLIGRNFSRPPAALDENHASESDSDAESFAEEFSYVPTLESLASPAILGASGASSTKSSHKSLSRSRHGSMDTSASSRLSSVSSTSSTVSMGVNDGGYYSSESFGISISDSSASSVSVGTLHGSTSSSISGRPIGSSRTPKIKKKRPEWRRRTDTIQETQPTDLINAPPHTFVESSPNGTPFIVNI</sequence>